<evidence type="ECO:0000256" key="15">
    <source>
        <dbReference type="PIRSR" id="PIRSR006404-1"/>
    </source>
</evidence>
<feature type="transmembrane region" description="Helical" evidence="14">
    <location>
        <begin position="90"/>
        <end position="108"/>
    </location>
</feature>
<keyword evidence="20" id="KW-1185">Reference proteome</keyword>
<evidence type="ECO:0000256" key="17">
    <source>
        <dbReference type="PROSITE-ProRule" id="PRU00703"/>
    </source>
</evidence>
<feature type="transmembrane region" description="Helical" evidence="14">
    <location>
        <begin position="52"/>
        <end position="78"/>
    </location>
</feature>
<keyword evidence="4 14" id="KW-0645">Protease</keyword>
<protein>
    <recommendedName>
        <fullName evidence="14">Zinc metalloprotease</fullName>
    </recommendedName>
</protein>
<evidence type="ECO:0000256" key="7">
    <source>
        <dbReference type="ARBA" id="ARBA00022737"/>
    </source>
</evidence>
<evidence type="ECO:0000256" key="11">
    <source>
        <dbReference type="ARBA" id="ARBA00023049"/>
    </source>
</evidence>
<keyword evidence="9 14" id="KW-0862">Zinc</keyword>
<dbReference type="GO" id="GO:0005886">
    <property type="term" value="C:plasma membrane"/>
    <property type="evidence" value="ECO:0007669"/>
    <property type="project" value="UniProtKB-SubCell"/>
</dbReference>
<dbReference type="AlphaFoldDB" id="A0A6B0SYN1"/>
<evidence type="ECO:0000256" key="5">
    <source>
        <dbReference type="ARBA" id="ARBA00022692"/>
    </source>
</evidence>
<accession>A0A6B0SYN1</accession>
<dbReference type="CDD" id="cd04801">
    <property type="entry name" value="CBS_pair_peptidase_M50"/>
    <property type="match status" value="1"/>
</dbReference>
<comment type="similarity">
    <text evidence="2 14">Belongs to the peptidase M50B family.</text>
</comment>
<evidence type="ECO:0000256" key="16">
    <source>
        <dbReference type="PIRSR" id="PIRSR006404-2"/>
    </source>
</evidence>
<dbReference type="GO" id="GO:0008237">
    <property type="term" value="F:metallopeptidase activity"/>
    <property type="evidence" value="ECO:0007669"/>
    <property type="project" value="UniProtKB-UniRule"/>
</dbReference>
<dbReference type="InterPro" id="IPR008915">
    <property type="entry name" value="Peptidase_M50"/>
</dbReference>
<dbReference type="InterPro" id="IPR046342">
    <property type="entry name" value="CBS_dom_sf"/>
</dbReference>
<evidence type="ECO:0000259" key="18">
    <source>
        <dbReference type="PROSITE" id="PS51371"/>
    </source>
</evidence>
<dbReference type="OrthoDB" id="12044at2157"/>
<feature type="binding site" evidence="16">
    <location>
        <position position="83"/>
    </location>
    <ligand>
        <name>Zn(2+)</name>
        <dbReference type="ChEBI" id="CHEBI:29105"/>
        <note>catalytic</note>
    </ligand>
</feature>
<feature type="domain" description="CBS" evidence="18">
    <location>
        <begin position="317"/>
        <end position="377"/>
    </location>
</feature>
<gene>
    <name evidence="19" type="ORF">GRX01_10340</name>
</gene>
<dbReference type="EMBL" id="WUUS01000006">
    <property type="protein sequence ID" value="MXR41733.1"/>
    <property type="molecule type" value="Genomic_DNA"/>
</dbReference>
<evidence type="ECO:0000313" key="19">
    <source>
        <dbReference type="EMBL" id="MXR41733.1"/>
    </source>
</evidence>
<organism evidence="19 20">
    <name type="scientific">Halobaculum saliterrae</name>
    <dbReference type="NCBI Taxonomy" id="2073113"/>
    <lineage>
        <taxon>Archaea</taxon>
        <taxon>Methanobacteriati</taxon>
        <taxon>Methanobacteriota</taxon>
        <taxon>Stenosarchaea group</taxon>
        <taxon>Halobacteria</taxon>
        <taxon>Halobacteriales</taxon>
        <taxon>Haloferacaceae</taxon>
        <taxon>Halobaculum</taxon>
    </lineage>
</organism>
<comment type="caution">
    <text evidence="19">The sequence shown here is derived from an EMBL/GenBank/DDBJ whole genome shotgun (WGS) entry which is preliminary data.</text>
</comment>
<name>A0A6B0SYN1_9EURY</name>
<feature type="transmembrane region" description="Helical" evidence="14">
    <location>
        <begin position="120"/>
        <end position="142"/>
    </location>
</feature>
<evidence type="ECO:0000256" key="12">
    <source>
        <dbReference type="ARBA" id="ARBA00023122"/>
    </source>
</evidence>
<feature type="active site" evidence="15">
    <location>
        <position position="80"/>
    </location>
</feature>
<keyword evidence="13 14" id="KW-0472">Membrane</keyword>
<keyword evidence="8 14" id="KW-0378">Hydrolase</keyword>
<dbReference type="PIRSF" id="PIRSF006404">
    <property type="entry name" value="UCP006404_Pept_M50_CBS"/>
    <property type="match status" value="1"/>
</dbReference>
<dbReference type="SMART" id="SM00116">
    <property type="entry name" value="CBS"/>
    <property type="match status" value="2"/>
</dbReference>
<dbReference type="Gene3D" id="3.10.580.10">
    <property type="entry name" value="CBS-domain"/>
    <property type="match status" value="1"/>
</dbReference>
<evidence type="ECO:0000256" key="1">
    <source>
        <dbReference type="ARBA" id="ARBA00004651"/>
    </source>
</evidence>
<feature type="transmembrane region" description="Helical" evidence="14">
    <location>
        <begin position="12"/>
        <end position="32"/>
    </location>
</feature>
<dbReference type="InterPro" id="IPR016483">
    <property type="entry name" value="UCP006404_Pept_M50_CBS"/>
</dbReference>
<keyword evidence="7" id="KW-0677">Repeat</keyword>
<feature type="binding site" evidence="16">
    <location>
        <position position="175"/>
    </location>
    <ligand>
        <name>Zn(2+)</name>
        <dbReference type="ChEBI" id="CHEBI:29105"/>
        <note>catalytic</note>
    </ligand>
</feature>
<keyword evidence="11 14" id="KW-0482">Metalloprotease</keyword>
<feature type="transmembrane region" description="Helical" evidence="14">
    <location>
        <begin position="203"/>
        <end position="231"/>
    </location>
</feature>
<feature type="binding site" evidence="16">
    <location>
        <position position="79"/>
    </location>
    <ligand>
        <name>Zn(2+)</name>
        <dbReference type="ChEBI" id="CHEBI:29105"/>
        <note>catalytic</note>
    </ligand>
</feature>
<comment type="cofactor">
    <cofactor evidence="14 16">
        <name>Zn(2+)</name>
        <dbReference type="ChEBI" id="CHEBI:29105"/>
    </cofactor>
    <text evidence="14 16">Binds 1 zinc ion per subunit.</text>
</comment>
<keyword evidence="5 14" id="KW-0812">Transmembrane</keyword>
<evidence type="ECO:0000256" key="6">
    <source>
        <dbReference type="ARBA" id="ARBA00022723"/>
    </source>
</evidence>
<comment type="subcellular location">
    <subcellularLocation>
        <location evidence="1 14">Cell membrane</location>
        <topology evidence="1 14">Multi-pass membrane protein</topology>
    </subcellularLocation>
</comment>
<dbReference type="PANTHER" id="PTHR39188:SF3">
    <property type="entry name" value="STAGE IV SPORULATION PROTEIN FB"/>
    <property type="match status" value="1"/>
</dbReference>
<reference evidence="19 20" key="1">
    <citation type="submission" date="2019-12" db="EMBL/GenBank/DDBJ databases">
        <title>Isolation and characterization of three novel carbon monoxide-oxidizing members of Halobacteria from salione crusts and soils.</title>
        <authorList>
            <person name="Myers M.R."/>
            <person name="King G.M."/>
        </authorList>
    </citation>
    <scope>NUCLEOTIDE SEQUENCE [LARGE SCALE GENOMIC DNA]</scope>
    <source>
        <strain evidence="19 20">WSA2</strain>
    </source>
</reference>
<feature type="domain" description="CBS" evidence="18">
    <location>
        <begin position="253"/>
        <end position="310"/>
    </location>
</feature>
<dbReference type="GO" id="GO:0046872">
    <property type="term" value="F:metal ion binding"/>
    <property type="evidence" value="ECO:0007669"/>
    <property type="project" value="UniProtKB-UniRule"/>
</dbReference>
<evidence type="ECO:0000256" key="14">
    <source>
        <dbReference type="PIRNR" id="PIRNR006404"/>
    </source>
</evidence>
<evidence type="ECO:0000256" key="10">
    <source>
        <dbReference type="ARBA" id="ARBA00022989"/>
    </source>
</evidence>
<dbReference type="SUPFAM" id="SSF54631">
    <property type="entry name" value="CBS-domain pair"/>
    <property type="match status" value="1"/>
</dbReference>
<dbReference type="InterPro" id="IPR000644">
    <property type="entry name" value="CBS_dom"/>
</dbReference>
<dbReference type="Pfam" id="PF02163">
    <property type="entry name" value="Peptidase_M50"/>
    <property type="match status" value="2"/>
</dbReference>
<evidence type="ECO:0000256" key="9">
    <source>
        <dbReference type="ARBA" id="ARBA00022833"/>
    </source>
</evidence>
<feature type="transmembrane region" description="Helical" evidence="14">
    <location>
        <begin position="149"/>
        <end position="169"/>
    </location>
</feature>
<keyword evidence="12 17" id="KW-0129">CBS domain</keyword>
<evidence type="ECO:0000256" key="2">
    <source>
        <dbReference type="ARBA" id="ARBA00007931"/>
    </source>
</evidence>
<dbReference type="PANTHER" id="PTHR39188">
    <property type="entry name" value="MEMBRANE-ASSOCIATED ZINC METALLOPROTEASE M50B"/>
    <property type="match status" value="1"/>
</dbReference>
<keyword evidence="10 14" id="KW-1133">Transmembrane helix</keyword>
<dbReference type="RefSeq" id="WP_159666752.1">
    <property type="nucleotide sequence ID" value="NZ_WUUS01000006.1"/>
</dbReference>
<evidence type="ECO:0000313" key="20">
    <source>
        <dbReference type="Proteomes" id="UP000437065"/>
    </source>
</evidence>
<keyword evidence="3 14" id="KW-1003">Cell membrane</keyword>
<evidence type="ECO:0000256" key="4">
    <source>
        <dbReference type="ARBA" id="ARBA00022670"/>
    </source>
</evidence>
<evidence type="ECO:0000256" key="3">
    <source>
        <dbReference type="ARBA" id="ARBA00022475"/>
    </source>
</evidence>
<evidence type="ECO:0000256" key="13">
    <source>
        <dbReference type="ARBA" id="ARBA00023136"/>
    </source>
</evidence>
<keyword evidence="6 14" id="KW-0479">Metal-binding</keyword>
<dbReference type="Proteomes" id="UP000437065">
    <property type="component" value="Unassembled WGS sequence"/>
</dbReference>
<dbReference type="PROSITE" id="PS51371">
    <property type="entry name" value="CBS"/>
    <property type="match status" value="2"/>
</dbReference>
<dbReference type="GO" id="GO:0006508">
    <property type="term" value="P:proteolysis"/>
    <property type="evidence" value="ECO:0007669"/>
    <property type="project" value="UniProtKB-KW"/>
</dbReference>
<sequence length="395" mass="41756">MRGIRIGRVAGIPIQLNWTFLLILPLFAYLIGSQVGEFAGIVGDTFGVAIPAAAITGGSLPWVLGTAAAVGLFVSVLFHEFGHSLTAMHYGYEIESITLWLFGGVASFEEMPEDWKQEFTVAIMGPVVSVALGVVAYAVLVAVSLPPSVAFVVGYLALMNLVLAAFNMLPGFPMDGGRVLRALLARNRPHARATQIAAEVGKVFAFLLGLVGLFGGNWLTVGLAFFIYIAASSEAQQTTMRAAFEGVIVDDIMTGREQLSVVHPGDSVAKLMERMFRERHTGYPVVKSGSLVGMVTLADAQGVREVERDAYTVQDVMEADIPSVTAGADAVTALETMQRRGVGRLVVVDADGELVGLISRTDLMTAFNVIQQGGRESLGIGAGTGPLPDVGGRGL</sequence>
<proteinExistence type="inferred from homology"/>
<dbReference type="Pfam" id="PF00571">
    <property type="entry name" value="CBS"/>
    <property type="match status" value="2"/>
</dbReference>
<dbReference type="CDD" id="cd06164">
    <property type="entry name" value="S2P-M50_SpoIVFB_CBS"/>
    <property type="match status" value="1"/>
</dbReference>
<evidence type="ECO:0000256" key="8">
    <source>
        <dbReference type="ARBA" id="ARBA00022801"/>
    </source>
</evidence>